<dbReference type="PROSITE" id="PS51257">
    <property type="entry name" value="PROKAR_LIPOPROTEIN"/>
    <property type="match status" value="1"/>
</dbReference>
<evidence type="ECO:0000256" key="3">
    <source>
        <dbReference type="ARBA" id="ARBA00023157"/>
    </source>
</evidence>
<evidence type="ECO:0000313" key="8">
    <source>
        <dbReference type="Proteomes" id="UP000823862"/>
    </source>
</evidence>
<comment type="caution">
    <text evidence="7">The sequence shown here is derived from an EMBL/GenBank/DDBJ whole genome shotgun (WGS) entry which is preliminary data.</text>
</comment>
<dbReference type="EMBL" id="DWZI01000035">
    <property type="protein sequence ID" value="HJA85729.1"/>
    <property type="molecule type" value="Genomic_DNA"/>
</dbReference>
<keyword evidence="5" id="KW-0732">Signal</keyword>
<dbReference type="Gene3D" id="3.40.30.10">
    <property type="entry name" value="Glutaredoxin"/>
    <property type="match status" value="1"/>
</dbReference>
<keyword evidence="3" id="KW-1015">Disulfide bond</keyword>
<dbReference type="SUPFAM" id="SSF52833">
    <property type="entry name" value="Thioredoxin-like"/>
    <property type="match status" value="1"/>
</dbReference>
<dbReference type="GO" id="GO:0030313">
    <property type="term" value="C:cell envelope"/>
    <property type="evidence" value="ECO:0007669"/>
    <property type="project" value="UniProtKB-SubCell"/>
</dbReference>
<dbReference type="GO" id="GO:0016491">
    <property type="term" value="F:oxidoreductase activity"/>
    <property type="evidence" value="ECO:0007669"/>
    <property type="project" value="InterPro"/>
</dbReference>
<name>A0A9D2KW07_9BACE</name>
<evidence type="ECO:0000256" key="2">
    <source>
        <dbReference type="ARBA" id="ARBA00022748"/>
    </source>
</evidence>
<keyword evidence="4" id="KW-0676">Redox-active center</keyword>
<dbReference type="InterPro" id="IPR050553">
    <property type="entry name" value="Thioredoxin_ResA/DsbE_sf"/>
</dbReference>
<reference evidence="7" key="2">
    <citation type="submission" date="2021-04" db="EMBL/GenBank/DDBJ databases">
        <authorList>
            <person name="Gilroy R."/>
        </authorList>
    </citation>
    <scope>NUCLEOTIDE SEQUENCE</scope>
    <source>
        <strain evidence="7">ChiHjej12B11-9795</strain>
    </source>
</reference>
<feature type="chain" id="PRO_5038736898" evidence="5">
    <location>
        <begin position="24"/>
        <end position="399"/>
    </location>
</feature>
<dbReference type="PANTHER" id="PTHR42852:SF6">
    <property type="entry name" value="THIOL:DISULFIDE INTERCHANGE PROTEIN DSBE"/>
    <property type="match status" value="1"/>
</dbReference>
<proteinExistence type="predicted"/>
<dbReference type="InterPro" id="IPR013766">
    <property type="entry name" value="Thioredoxin_domain"/>
</dbReference>
<protein>
    <submittedName>
        <fullName evidence="7">TlpA family protein disulfide reductase</fullName>
    </submittedName>
</protein>
<evidence type="ECO:0000256" key="5">
    <source>
        <dbReference type="SAM" id="SignalP"/>
    </source>
</evidence>
<feature type="domain" description="Thioredoxin" evidence="6">
    <location>
        <begin position="261"/>
        <end position="399"/>
    </location>
</feature>
<dbReference type="GO" id="GO:0017004">
    <property type="term" value="P:cytochrome complex assembly"/>
    <property type="evidence" value="ECO:0007669"/>
    <property type="project" value="UniProtKB-KW"/>
</dbReference>
<gene>
    <name evidence="7" type="ORF">H9950_05995</name>
</gene>
<dbReference type="Proteomes" id="UP000823862">
    <property type="component" value="Unassembled WGS sequence"/>
</dbReference>
<dbReference type="InterPro" id="IPR013740">
    <property type="entry name" value="Redoxin"/>
</dbReference>
<dbReference type="PANTHER" id="PTHR42852">
    <property type="entry name" value="THIOL:DISULFIDE INTERCHANGE PROTEIN DSBE"/>
    <property type="match status" value="1"/>
</dbReference>
<comment type="subcellular location">
    <subcellularLocation>
        <location evidence="1">Cell envelope</location>
    </subcellularLocation>
</comment>
<accession>A0A9D2KW07</accession>
<feature type="signal peptide" evidence="5">
    <location>
        <begin position="1"/>
        <end position="23"/>
    </location>
</feature>
<evidence type="ECO:0000313" key="7">
    <source>
        <dbReference type="EMBL" id="HJA85729.1"/>
    </source>
</evidence>
<keyword evidence="2" id="KW-0201">Cytochrome c-type biogenesis</keyword>
<sequence>MKKSVLGCLCLTALVTACAPQVADNEYLIAGTVTDVPDSTVVHLQKLNDHFFTAVACDTVMQGRFELRDTVSSSQRLCLTINGKGYPNYLLNLWVAPGQYIELKGNGKLFPLWDVKSDIAEQQEENRFANYTREPQKQILEYNIQESDILTALSDKKHQGNKEYQEAAWNKIDSIQRLSVPFMLERTRMEVECMKTAPISQIWLEKLETNATLTRFAAADTAFQDYAAFIAPLKELYMTLPDSIKQTATAQKAYHALFPKIKAGDVMTDGTLYAPDGNEHHLAEFKGQYILLDFWSQTCGPCRRAIPELEEVARTYAGRLTVVCISTDPQEVWKQCLQIKGMKGIQWNELRNDGGGLQADYGVQGLPHYVLIAPDGKVKHVWAGYWKGVIRTILETHIN</sequence>
<dbReference type="CDD" id="cd02966">
    <property type="entry name" value="TlpA_like_family"/>
    <property type="match status" value="1"/>
</dbReference>
<dbReference type="AlphaFoldDB" id="A0A9D2KW07"/>
<dbReference type="PROSITE" id="PS51352">
    <property type="entry name" value="THIOREDOXIN_2"/>
    <property type="match status" value="1"/>
</dbReference>
<evidence type="ECO:0000256" key="4">
    <source>
        <dbReference type="ARBA" id="ARBA00023284"/>
    </source>
</evidence>
<evidence type="ECO:0000259" key="6">
    <source>
        <dbReference type="PROSITE" id="PS51352"/>
    </source>
</evidence>
<reference evidence="7" key="1">
    <citation type="journal article" date="2021" name="PeerJ">
        <title>Extensive microbial diversity within the chicken gut microbiome revealed by metagenomics and culture.</title>
        <authorList>
            <person name="Gilroy R."/>
            <person name="Ravi A."/>
            <person name="Getino M."/>
            <person name="Pursley I."/>
            <person name="Horton D.L."/>
            <person name="Alikhan N.F."/>
            <person name="Baker D."/>
            <person name="Gharbi K."/>
            <person name="Hall N."/>
            <person name="Watson M."/>
            <person name="Adriaenssens E.M."/>
            <person name="Foster-Nyarko E."/>
            <person name="Jarju S."/>
            <person name="Secka A."/>
            <person name="Antonio M."/>
            <person name="Oren A."/>
            <person name="Chaudhuri R.R."/>
            <person name="La Ragione R."/>
            <person name="Hildebrand F."/>
            <person name="Pallen M.J."/>
        </authorList>
    </citation>
    <scope>NUCLEOTIDE SEQUENCE</scope>
    <source>
        <strain evidence="7">ChiHjej12B11-9795</strain>
    </source>
</reference>
<dbReference type="Pfam" id="PF08534">
    <property type="entry name" value="Redoxin"/>
    <property type="match status" value="1"/>
</dbReference>
<dbReference type="InterPro" id="IPR036249">
    <property type="entry name" value="Thioredoxin-like_sf"/>
</dbReference>
<organism evidence="7 8">
    <name type="scientific">Candidatus Bacteroides avicola</name>
    <dbReference type="NCBI Taxonomy" id="2838468"/>
    <lineage>
        <taxon>Bacteria</taxon>
        <taxon>Pseudomonadati</taxon>
        <taxon>Bacteroidota</taxon>
        <taxon>Bacteroidia</taxon>
        <taxon>Bacteroidales</taxon>
        <taxon>Bacteroidaceae</taxon>
        <taxon>Bacteroides</taxon>
    </lineage>
</organism>
<evidence type="ECO:0000256" key="1">
    <source>
        <dbReference type="ARBA" id="ARBA00004196"/>
    </source>
</evidence>